<proteinExistence type="inferred from homology"/>
<dbReference type="Gene3D" id="3.10.450.50">
    <property type="match status" value="1"/>
</dbReference>
<evidence type="ECO:0000256" key="1">
    <source>
        <dbReference type="ARBA" id="ARBA00009377"/>
    </source>
</evidence>
<keyword evidence="2" id="KW-0045">Antibiotic biosynthesis</keyword>
<sequence length="154" mass="18139">MTEASDALRRRNLQTVETYMATKGQDRLRRHELFVEDGVGGLWTNDTGRPIEIKGREALERHAVWSLKCFPDWEWYDVTIHPEIDPDHFWVECQGRGAIRFDGYPEGHYENHFLFSFEMNDGKIVRCREFMNPVRQFWALGIEVPKIKRAGIPT</sequence>
<dbReference type="Pfam" id="PF03284">
    <property type="entry name" value="PHZA_PHZB"/>
    <property type="match status" value="1"/>
</dbReference>
<dbReference type="InterPro" id="IPR004964">
    <property type="entry name" value="PhzA_PhzB"/>
</dbReference>
<comment type="similarity">
    <text evidence="1">Belongs to the PhzA/PhzB family.</text>
</comment>
<reference evidence="4" key="1">
    <citation type="journal article" date="2019" name="Int. J. Syst. Evol. Microbiol.">
        <title>The Global Catalogue of Microorganisms (GCM) 10K type strain sequencing project: providing services to taxonomists for standard genome sequencing and annotation.</title>
        <authorList>
            <consortium name="The Broad Institute Genomics Platform"/>
            <consortium name="The Broad Institute Genome Sequencing Center for Infectious Disease"/>
            <person name="Wu L."/>
            <person name="Ma J."/>
        </authorList>
    </citation>
    <scope>NUCLEOTIDE SEQUENCE [LARGE SCALE GENOMIC DNA]</scope>
    <source>
        <strain evidence="4">JCM 14326</strain>
    </source>
</reference>
<protein>
    <submittedName>
        <fullName evidence="3">Phenazine biosynthesis protein PhzB</fullName>
    </submittedName>
</protein>
<dbReference type="RefSeq" id="WP_344100269.1">
    <property type="nucleotide sequence ID" value="NZ_BAAANL010000002.1"/>
</dbReference>
<keyword evidence="4" id="KW-1185">Reference proteome</keyword>
<comment type="caution">
    <text evidence="3">The sequence shown here is derived from an EMBL/GenBank/DDBJ whole genome shotgun (WGS) entry which is preliminary data.</text>
</comment>
<evidence type="ECO:0000256" key="2">
    <source>
        <dbReference type="ARBA" id="ARBA00023194"/>
    </source>
</evidence>
<evidence type="ECO:0000313" key="4">
    <source>
        <dbReference type="Proteomes" id="UP001501094"/>
    </source>
</evidence>
<name>A0ABP4ZMC0_9MICO</name>
<dbReference type="SUPFAM" id="SSF54427">
    <property type="entry name" value="NTF2-like"/>
    <property type="match status" value="1"/>
</dbReference>
<accession>A0ABP4ZMC0</accession>
<dbReference type="EMBL" id="BAAANL010000002">
    <property type="protein sequence ID" value="GAA1855466.1"/>
    <property type="molecule type" value="Genomic_DNA"/>
</dbReference>
<evidence type="ECO:0000313" key="3">
    <source>
        <dbReference type="EMBL" id="GAA1855466.1"/>
    </source>
</evidence>
<dbReference type="InterPro" id="IPR032710">
    <property type="entry name" value="NTF2-like_dom_sf"/>
</dbReference>
<dbReference type="Proteomes" id="UP001501094">
    <property type="component" value="Unassembled WGS sequence"/>
</dbReference>
<gene>
    <name evidence="3" type="primary">phzB</name>
    <name evidence="3" type="ORF">GCM10009751_10410</name>
</gene>
<organism evidence="3 4">
    <name type="scientific">Myceligenerans crystallogenes</name>
    <dbReference type="NCBI Taxonomy" id="316335"/>
    <lineage>
        <taxon>Bacteria</taxon>
        <taxon>Bacillati</taxon>
        <taxon>Actinomycetota</taxon>
        <taxon>Actinomycetes</taxon>
        <taxon>Micrococcales</taxon>
        <taxon>Promicromonosporaceae</taxon>
        <taxon>Myceligenerans</taxon>
    </lineage>
</organism>